<sequence length="448" mass="49784">MNIFFLTQNTTPIIGQVAWVLGKIMEAIFTVIDFIGIPNIGLAIILFTIVVNLLMMPLTIKQQKFSKLSAKMNPEIQAIQAKYKNKKDNESTMAQNQEIQAVYAKYGVSPTGSCLYLLIQMPILFALYRVIYAIPAYVTKIGDTFRVLADKIISVDNGSFLQNSGVESIASTVSMYGTNMTDGNLQNGIIDVLNKLSSSDMSIISDHYGLASLTYEGELILSNETTRGLLDTYNNFLGLNIGDSPWHLITEAFANGAWLVVIGALAIPVLSAVTQWVNVKLMPQQTSSDNKNDQASTMASSMKTMNMIMPIMSAWFCFTLPSGMGLYWVAGSVVRSIQQVIINRHIDKMDFDEIIQKNSAKSAKKLEKMKENQEKLNAYANMNTRNIQKKANISSGMTEEEKEEAMRKATEYYNSGAAKPGSMMAKANMVRQYNEKNNKSSKENTDKK</sequence>
<comment type="caution">
    <text evidence="13">The sequence shown here is derived from an EMBL/GenBank/DDBJ whole genome shotgun (WGS) entry which is preliminary data.</text>
</comment>
<dbReference type="Pfam" id="PF02096">
    <property type="entry name" value="60KD_IMP"/>
    <property type="match status" value="1"/>
</dbReference>
<dbReference type="InterPro" id="IPR047196">
    <property type="entry name" value="YidC_ALB_C"/>
</dbReference>
<keyword evidence="2" id="KW-0813">Transport</keyword>
<dbReference type="Proteomes" id="UP000824265">
    <property type="component" value="Unassembled WGS sequence"/>
</dbReference>
<feature type="transmembrane region" description="Helical" evidence="11">
    <location>
        <begin position="308"/>
        <end position="330"/>
    </location>
</feature>
<dbReference type="PANTHER" id="PTHR12428">
    <property type="entry name" value="OXA1"/>
    <property type="match status" value="1"/>
</dbReference>
<protein>
    <submittedName>
        <fullName evidence="13">Membrane protein insertase YidC</fullName>
    </submittedName>
</protein>
<dbReference type="PANTHER" id="PTHR12428:SF65">
    <property type="entry name" value="CYTOCHROME C OXIDASE ASSEMBLY PROTEIN COX18, MITOCHONDRIAL"/>
    <property type="match status" value="1"/>
</dbReference>
<evidence type="ECO:0000256" key="1">
    <source>
        <dbReference type="ARBA" id="ARBA00004651"/>
    </source>
</evidence>
<feature type="region of interest" description="Disordered" evidence="10">
    <location>
        <begin position="416"/>
        <end position="448"/>
    </location>
</feature>
<evidence type="ECO:0000256" key="9">
    <source>
        <dbReference type="RuleBase" id="RU003945"/>
    </source>
</evidence>
<keyword evidence="3" id="KW-1003">Cell membrane</keyword>
<keyword evidence="5" id="KW-0653">Protein transport</keyword>
<evidence type="ECO:0000256" key="2">
    <source>
        <dbReference type="ARBA" id="ARBA00022448"/>
    </source>
</evidence>
<dbReference type="GO" id="GO:0015031">
    <property type="term" value="P:protein transport"/>
    <property type="evidence" value="ECO:0007669"/>
    <property type="project" value="UniProtKB-KW"/>
</dbReference>
<evidence type="ECO:0000256" key="8">
    <source>
        <dbReference type="ARBA" id="ARBA00023186"/>
    </source>
</evidence>
<evidence type="ECO:0000256" key="10">
    <source>
        <dbReference type="SAM" id="MobiDB-lite"/>
    </source>
</evidence>
<evidence type="ECO:0000256" key="3">
    <source>
        <dbReference type="ARBA" id="ARBA00022475"/>
    </source>
</evidence>
<evidence type="ECO:0000313" key="13">
    <source>
        <dbReference type="EMBL" id="HIW80755.1"/>
    </source>
</evidence>
<comment type="subcellular location">
    <subcellularLocation>
        <location evidence="1">Cell membrane</location>
        <topology evidence="1">Multi-pass membrane protein</topology>
    </subcellularLocation>
    <subcellularLocation>
        <location evidence="9">Membrane</location>
        <topology evidence="9">Multi-pass membrane protein</topology>
    </subcellularLocation>
</comment>
<proteinExistence type="inferred from homology"/>
<dbReference type="GO" id="GO:0032977">
    <property type="term" value="F:membrane insertase activity"/>
    <property type="evidence" value="ECO:0007669"/>
    <property type="project" value="InterPro"/>
</dbReference>
<evidence type="ECO:0000256" key="11">
    <source>
        <dbReference type="SAM" id="Phobius"/>
    </source>
</evidence>
<feature type="transmembrane region" description="Helical" evidence="11">
    <location>
        <begin position="256"/>
        <end position="277"/>
    </location>
</feature>
<evidence type="ECO:0000313" key="14">
    <source>
        <dbReference type="Proteomes" id="UP000824265"/>
    </source>
</evidence>
<dbReference type="AlphaFoldDB" id="A0A9D1R4C1"/>
<feature type="domain" description="Membrane insertase YidC/Oxa/ALB C-terminal" evidence="12">
    <location>
        <begin position="41"/>
        <end position="344"/>
    </location>
</feature>
<evidence type="ECO:0000256" key="7">
    <source>
        <dbReference type="ARBA" id="ARBA00023136"/>
    </source>
</evidence>
<gene>
    <name evidence="13" type="primary">yidC</name>
    <name evidence="13" type="ORF">H9742_04365</name>
</gene>
<name>A0A9D1R4C1_9FIRM</name>
<dbReference type="InterPro" id="IPR028055">
    <property type="entry name" value="YidC/Oxa/ALB_C"/>
</dbReference>
<evidence type="ECO:0000256" key="5">
    <source>
        <dbReference type="ARBA" id="ARBA00022927"/>
    </source>
</evidence>
<evidence type="ECO:0000259" key="12">
    <source>
        <dbReference type="Pfam" id="PF02096"/>
    </source>
</evidence>
<evidence type="ECO:0000256" key="6">
    <source>
        <dbReference type="ARBA" id="ARBA00022989"/>
    </source>
</evidence>
<evidence type="ECO:0000256" key="4">
    <source>
        <dbReference type="ARBA" id="ARBA00022692"/>
    </source>
</evidence>
<dbReference type="CDD" id="cd20070">
    <property type="entry name" value="5TM_YidC_Alb3"/>
    <property type="match status" value="1"/>
</dbReference>
<dbReference type="NCBIfam" id="TIGR03592">
    <property type="entry name" value="yidC_oxa1_cterm"/>
    <property type="match status" value="1"/>
</dbReference>
<keyword evidence="6 11" id="KW-1133">Transmembrane helix</keyword>
<dbReference type="EMBL" id="DXGH01000025">
    <property type="protein sequence ID" value="HIW80755.1"/>
    <property type="molecule type" value="Genomic_DNA"/>
</dbReference>
<keyword evidence="7 11" id="KW-0472">Membrane</keyword>
<feature type="transmembrane region" description="Helical" evidence="11">
    <location>
        <begin position="27"/>
        <end position="54"/>
    </location>
</feature>
<keyword evidence="8" id="KW-0143">Chaperone</keyword>
<feature type="compositionally biased region" description="Basic and acidic residues" evidence="10">
    <location>
        <begin position="433"/>
        <end position="448"/>
    </location>
</feature>
<dbReference type="InterPro" id="IPR001708">
    <property type="entry name" value="YidC/ALB3/OXA1/COX18"/>
</dbReference>
<keyword evidence="4 9" id="KW-0812">Transmembrane</keyword>
<reference evidence="13" key="2">
    <citation type="submission" date="2021-04" db="EMBL/GenBank/DDBJ databases">
        <authorList>
            <person name="Gilroy R."/>
        </authorList>
    </citation>
    <scope>NUCLEOTIDE SEQUENCE</scope>
    <source>
        <strain evidence="13">CHK195-6426</strain>
    </source>
</reference>
<organism evidence="13 14">
    <name type="scientific">Candidatus Acetatifactor stercoripullorum</name>
    <dbReference type="NCBI Taxonomy" id="2838414"/>
    <lineage>
        <taxon>Bacteria</taxon>
        <taxon>Bacillati</taxon>
        <taxon>Bacillota</taxon>
        <taxon>Clostridia</taxon>
        <taxon>Lachnospirales</taxon>
        <taxon>Lachnospiraceae</taxon>
        <taxon>Acetatifactor</taxon>
    </lineage>
</organism>
<reference evidence="13" key="1">
    <citation type="journal article" date="2021" name="PeerJ">
        <title>Extensive microbial diversity within the chicken gut microbiome revealed by metagenomics and culture.</title>
        <authorList>
            <person name="Gilroy R."/>
            <person name="Ravi A."/>
            <person name="Getino M."/>
            <person name="Pursley I."/>
            <person name="Horton D.L."/>
            <person name="Alikhan N.F."/>
            <person name="Baker D."/>
            <person name="Gharbi K."/>
            <person name="Hall N."/>
            <person name="Watson M."/>
            <person name="Adriaenssens E.M."/>
            <person name="Foster-Nyarko E."/>
            <person name="Jarju S."/>
            <person name="Secka A."/>
            <person name="Antonio M."/>
            <person name="Oren A."/>
            <person name="Chaudhuri R.R."/>
            <person name="La Ragione R."/>
            <person name="Hildebrand F."/>
            <person name="Pallen M.J."/>
        </authorList>
    </citation>
    <scope>NUCLEOTIDE SEQUENCE</scope>
    <source>
        <strain evidence="13">CHK195-6426</strain>
    </source>
</reference>
<dbReference type="GO" id="GO:0005886">
    <property type="term" value="C:plasma membrane"/>
    <property type="evidence" value="ECO:0007669"/>
    <property type="project" value="UniProtKB-SubCell"/>
</dbReference>
<dbReference type="GO" id="GO:0051205">
    <property type="term" value="P:protein insertion into membrane"/>
    <property type="evidence" value="ECO:0007669"/>
    <property type="project" value="TreeGrafter"/>
</dbReference>
<comment type="similarity">
    <text evidence="9">Belongs to the OXA1/ALB3/YidC family.</text>
</comment>
<accession>A0A9D1R4C1</accession>
<feature type="transmembrane region" description="Helical" evidence="11">
    <location>
        <begin position="115"/>
        <end position="138"/>
    </location>
</feature>